<sequence>MEINFNGKRALVTGAANGIGKAVATKLLEYGAQVVAIDIQEAGLELIKNELPGIEAHEIDISKWEETKTLISQIGPLIFW</sequence>
<dbReference type="VEuPathDB" id="VectorBase:LDEU013184"/>
<keyword evidence="2" id="KW-0521">NADP</keyword>
<organism evidence="3 4">
    <name type="scientific">Leptotrombidium deliense</name>
    <dbReference type="NCBI Taxonomy" id="299467"/>
    <lineage>
        <taxon>Eukaryota</taxon>
        <taxon>Metazoa</taxon>
        <taxon>Ecdysozoa</taxon>
        <taxon>Arthropoda</taxon>
        <taxon>Chelicerata</taxon>
        <taxon>Arachnida</taxon>
        <taxon>Acari</taxon>
        <taxon>Acariformes</taxon>
        <taxon>Trombidiformes</taxon>
        <taxon>Prostigmata</taxon>
        <taxon>Anystina</taxon>
        <taxon>Parasitengona</taxon>
        <taxon>Trombiculoidea</taxon>
        <taxon>Trombiculidae</taxon>
        <taxon>Leptotrombidium</taxon>
    </lineage>
</organism>
<dbReference type="InterPro" id="IPR051737">
    <property type="entry name" value="L-xylulose/Carbonyl_redctase"/>
</dbReference>
<dbReference type="GO" id="GO:0050038">
    <property type="term" value="F:L-xylulose reductase (NADPH) activity"/>
    <property type="evidence" value="ECO:0007669"/>
    <property type="project" value="TreeGrafter"/>
</dbReference>
<dbReference type="STRING" id="299467.A0A443RU36"/>
<evidence type="ECO:0000313" key="4">
    <source>
        <dbReference type="Proteomes" id="UP000288716"/>
    </source>
</evidence>
<dbReference type="Proteomes" id="UP000288716">
    <property type="component" value="Unassembled WGS sequence"/>
</dbReference>
<comment type="caution">
    <text evidence="3">The sequence shown here is derived from an EMBL/GenBank/DDBJ whole genome shotgun (WGS) entry which is preliminary data.</text>
</comment>
<proteinExistence type="inferred from homology"/>
<accession>A0A443RU36</accession>
<dbReference type="OrthoDB" id="6427715at2759"/>
<protein>
    <submittedName>
        <fullName evidence="3">L-xylulose reductase-like protein</fullName>
    </submittedName>
</protein>
<dbReference type="AlphaFoldDB" id="A0A443RU36"/>
<evidence type="ECO:0000256" key="1">
    <source>
        <dbReference type="ARBA" id="ARBA00006484"/>
    </source>
</evidence>
<dbReference type="Gene3D" id="3.40.50.720">
    <property type="entry name" value="NAD(P)-binding Rossmann-like Domain"/>
    <property type="match status" value="1"/>
</dbReference>
<evidence type="ECO:0000313" key="3">
    <source>
        <dbReference type="EMBL" id="RWS18856.1"/>
    </source>
</evidence>
<evidence type="ECO:0000256" key="2">
    <source>
        <dbReference type="ARBA" id="ARBA00022857"/>
    </source>
</evidence>
<keyword evidence="4" id="KW-1185">Reference proteome</keyword>
<dbReference type="EMBL" id="NCKV01033241">
    <property type="protein sequence ID" value="RWS18856.1"/>
    <property type="molecule type" value="Genomic_DNA"/>
</dbReference>
<dbReference type="PANTHER" id="PTHR44252">
    <property type="entry name" value="D-ERYTHRULOSE REDUCTASE"/>
    <property type="match status" value="1"/>
</dbReference>
<gene>
    <name evidence="3" type="ORF">B4U80_14539</name>
</gene>
<comment type="similarity">
    <text evidence="1">Belongs to the short-chain dehydrogenases/reductases (SDR) family.</text>
</comment>
<dbReference type="GO" id="GO:0004090">
    <property type="term" value="F:carbonyl reductase (NADPH) activity"/>
    <property type="evidence" value="ECO:0007669"/>
    <property type="project" value="TreeGrafter"/>
</dbReference>
<dbReference type="PANTHER" id="PTHR44252:SF3">
    <property type="entry name" value="D-ERYTHRULOSE REDUCTASE-RELATED"/>
    <property type="match status" value="1"/>
</dbReference>
<name>A0A443RU36_9ACAR</name>
<dbReference type="SUPFAM" id="SSF51735">
    <property type="entry name" value="NAD(P)-binding Rossmann-fold domains"/>
    <property type="match status" value="1"/>
</dbReference>
<dbReference type="InterPro" id="IPR036291">
    <property type="entry name" value="NAD(P)-bd_dom_sf"/>
</dbReference>
<dbReference type="GO" id="GO:0006006">
    <property type="term" value="P:glucose metabolic process"/>
    <property type="evidence" value="ECO:0007669"/>
    <property type="project" value="TreeGrafter"/>
</dbReference>
<dbReference type="InterPro" id="IPR002347">
    <property type="entry name" value="SDR_fam"/>
</dbReference>
<reference evidence="3 4" key="1">
    <citation type="journal article" date="2018" name="Gigascience">
        <title>Genomes of trombidid mites reveal novel predicted allergens and laterally-transferred genes associated with secondary metabolism.</title>
        <authorList>
            <person name="Dong X."/>
            <person name="Chaisiri K."/>
            <person name="Xia D."/>
            <person name="Armstrong S.D."/>
            <person name="Fang Y."/>
            <person name="Donnelly M.J."/>
            <person name="Kadowaki T."/>
            <person name="McGarry J.W."/>
            <person name="Darby A.C."/>
            <person name="Makepeace B.L."/>
        </authorList>
    </citation>
    <scope>NUCLEOTIDE SEQUENCE [LARGE SCALE GENOMIC DNA]</scope>
    <source>
        <strain evidence="3">UoL-UT</strain>
    </source>
</reference>
<dbReference type="GO" id="GO:0005997">
    <property type="term" value="P:xylulose metabolic process"/>
    <property type="evidence" value="ECO:0007669"/>
    <property type="project" value="TreeGrafter"/>
</dbReference>
<dbReference type="Pfam" id="PF00106">
    <property type="entry name" value="adh_short"/>
    <property type="match status" value="1"/>
</dbReference>